<dbReference type="InterPro" id="IPR020472">
    <property type="entry name" value="WD40_PAC1"/>
</dbReference>
<dbReference type="PhylomeDB" id="B6QWN2"/>
<dbReference type="STRING" id="441960.B6QWN2"/>
<dbReference type="HOGENOM" id="CLU_000288_6_16_1"/>
<dbReference type="InterPro" id="IPR036322">
    <property type="entry name" value="WD40_repeat_dom_sf"/>
</dbReference>
<dbReference type="InterPro" id="IPR035994">
    <property type="entry name" value="Nucleoside_phosphorylase_sf"/>
</dbReference>
<feature type="domain" description="NACHT" evidence="4">
    <location>
        <begin position="403"/>
        <end position="550"/>
    </location>
</feature>
<dbReference type="Gene3D" id="2.130.10.10">
    <property type="entry name" value="YVTN repeat-like/Quinoprotein amine dehydrogenase"/>
    <property type="match status" value="5"/>
</dbReference>
<feature type="repeat" description="WD" evidence="3">
    <location>
        <begin position="1081"/>
        <end position="1122"/>
    </location>
</feature>
<dbReference type="PROSITE" id="PS50082">
    <property type="entry name" value="WD_REPEATS_2"/>
    <property type="match status" value="13"/>
</dbReference>
<proteinExistence type="predicted"/>
<dbReference type="GO" id="GO:0003824">
    <property type="term" value="F:catalytic activity"/>
    <property type="evidence" value="ECO:0007669"/>
    <property type="project" value="InterPro"/>
</dbReference>
<keyword evidence="1 3" id="KW-0853">WD repeat</keyword>
<feature type="repeat" description="WD" evidence="3">
    <location>
        <begin position="1418"/>
        <end position="1459"/>
    </location>
</feature>
<dbReference type="SMART" id="SM00320">
    <property type="entry name" value="WD40"/>
    <property type="match status" value="14"/>
</dbReference>
<dbReference type="PROSITE" id="PS50837">
    <property type="entry name" value="NACHT"/>
    <property type="match status" value="1"/>
</dbReference>
<evidence type="ECO:0000259" key="4">
    <source>
        <dbReference type="PROSITE" id="PS50837"/>
    </source>
</evidence>
<dbReference type="InterPro" id="IPR056884">
    <property type="entry name" value="NPHP3-like_N"/>
</dbReference>
<dbReference type="InterPro" id="IPR001680">
    <property type="entry name" value="WD40_rpt"/>
</dbReference>
<dbReference type="GO" id="GO:0009116">
    <property type="term" value="P:nucleoside metabolic process"/>
    <property type="evidence" value="ECO:0007669"/>
    <property type="project" value="InterPro"/>
</dbReference>
<protein>
    <submittedName>
        <fullName evidence="5">WD-repeat protein, putative</fullName>
    </submittedName>
</protein>
<dbReference type="InterPro" id="IPR007111">
    <property type="entry name" value="NACHT_NTPase"/>
</dbReference>
<feature type="repeat" description="WD" evidence="3">
    <location>
        <begin position="1123"/>
        <end position="1164"/>
    </location>
</feature>
<feature type="repeat" description="WD" evidence="3">
    <location>
        <begin position="1334"/>
        <end position="1375"/>
    </location>
</feature>
<dbReference type="SMART" id="SM00564">
    <property type="entry name" value="PQQ"/>
    <property type="match status" value="9"/>
</dbReference>
<gene>
    <name evidence="5" type="ORF">PMAA_102680</name>
</gene>
<accession>B6QWN2</accession>
<dbReference type="InterPro" id="IPR027417">
    <property type="entry name" value="P-loop_NTPase"/>
</dbReference>
<feature type="repeat" description="WD" evidence="3">
    <location>
        <begin position="1460"/>
        <end position="1501"/>
    </location>
</feature>
<dbReference type="PROSITE" id="PS50294">
    <property type="entry name" value="WD_REPEATS_REGION"/>
    <property type="match status" value="13"/>
</dbReference>
<dbReference type="InterPro" id="IPR018391">
    <property type="entry name" value="PQQ_b-propeller_rpt"/>
</dbReference>
<dbReference type="InterPro" id="IPR019775">
    <property type="entry name" value="WD40_repeat_CS"/>
</dbReference>
<evidence type="ECO:0000313" key="6">
    <source>
        <dbReference type="Proteomes" id="UP000001294"/>
    </source>
</evidence>
<name>B6QWN2_TALMQ</name>
<sequence length="1597" mass="176119">MSNPNDYTVGWICALSTEYVAAQELLDDEHEPPEFVSPNDTNDYTLGRLGKHNVVIAVLPNGEYGTASAASVATNMLNSFPNVRIGLLVGIGGGVPTKRDIRLGDIVVSVPCEGEGGVFQYDFGKTIQEQAFQSMRFLNQPPTMLRGAVMGIQAQHERKGHRLEEAIETILENNPRLCRKYKRPHPGSDRLFKADITHTGACADFCTNNPSYLVERQERAEHEDNPAIHYGLIASGNQLMKDAVTRDRLAAEKDVLCFEMEAAGLMNHFPCLVIRGICDYSDSHKNKAWQGYAAMAAAAYAKDLLSRIAPNKVEAEKRIIDILSSGERNIINEMHDIAAKTNAAIEISDSDRRHEKVIGKLPYAKGSTFDSLDGDLDSRCHPETRTALRRQIREWAENAQGKSIFWLKGMAGTGKSTISRTVAESLNMEGKLGASFFFKRGESDRSSVAMFFTTICAQLLTKIPSLIAYVELAIDADPNISDKSMGEQFEKLICRPLSHIRDQDPQTPKFIFVIDALDECAQEGDTLLHLLSQTRNKWSPSLKIFITSRPEQGIRSGFANIPQEVWENIELHEIPQPIIKHDIATFLKYRFAQIQVKYSKGGFELPSDWPSPEVMSSLVQMATPLFIFAATLCRFVEDPAWSDPSGQLKKVIEYQNMKSGSEMDKLDATYSPILNQLIHGQSERAQRSLVERFRTIVGTIVHLAEPLSRSSLASLLGIDRQQIEGQLSSLHSVLSVPFSDESPIRILHLSFRDFLIDPDKRDTNSFWLDENESHKMIMTKCLERMSQPGGLQENICNLPDRGTLRTKINSRAITKNLPPDMQYACRFWVYHLKESQTCINDNDPVYVFLHNHFLHWLEALSLLARIVESVGLIRILQTLVFDKDMEISKFLADAMRFIRKHSSMIDCAPLQLYSSALIFSPTTSIIRNIYINKIPHWIQKLPEVESAWSALLQTIEGHSKPVKAVAFSPDGKLVASGSDDKTVKLWNPATGSLQQTIEAHSESVKAVAFSPDGKLVASGSDDRNVRLWNPETGSLLQTLKGHSQSVHAVMFSPDGKLIASGSGDKTVKLWDPATGSLQQTFKGHSELVNAVAFSLDGKLVASGSNDTTFKLWDLATGSLQQTYVTHSKMILIVAFSPDCKLVASGSDDKIIKLWDLGTGNLLRTLEGHSHWISAIAFSLDGKLMASGSGDKTVKLWDPATGSLQQTLESYSDSVNAVAFSPDGKLVVSGLEDNTVKLWDSATSILQQSLEGHSDSVNAVAFSPDGKLVASGSFDTAIKLWDPATGSLLQTLKGHSQMIDTLAFSPDGRFVVVSSSEDRIVKLWDSATGNLQQSLKGHSHWVRAVVFSPDGKLVASGSFDTTIKLWNLATGSLLQTLKGHSLLVNTVAFSPNGKLIASGSSDKTVRLWDLATGSLQQIFKSHSESVNIVAFSSDSKLVASGSVDKTVKLWDSTTGSLLQTLEGHSDWVNAVTFSLDTRLVASGSSDKTAKLWDPATGNLQQTLDGHSDSIYALSFSLDGKLLFTDQGRFEVEPLYNRRSSPTASGLYSNTLLRNEWVARNDTNVIWLPVEYRATCSAVYENMLVLGHASGRVTFLKLI</sequence>
<dbReference type="FunFam" id="2.130.10.10:FF:000228">
    <property type="entry name" value="COMPASS-like H3K4 histone methylase component WDR5A"/>
    <property type="match status" value="1"/>
</dbReference>
<evidence type="ECO:0000256" key="1">
    <source>
        <dbReference type="ARBA" id="ARBA00022574"/>
    </source>
</evidence>
<dbReference type="PROSITE" id="PS00678">
    <property type="entry name" value="WD_REPEATS_1"/>
    <property type="match status" value="3"/>
</dbReference>
<organism evidence="5 6">
    <name type="scientific">Talaromyces marneffei (strain ATCC 18224 / CBS 334.59 / QM 7333)</name>
    <name type="common">Penicillium marneffei</name>
    <dbReference type="NCBI Taxonomy" id="441960"/>
    <lineage>
        <taxon>Eukaryota</taxon>
        <taxon>Fungi</taxon>
        <taxon>Dikarya</taxon>
        <taxon>Ascomycota</taxon>
        <taxon>Pezizomycotina</taxon>
        <taxon>Eurotiomycetes</taxon>
        <taxon>Eurotiomycetidae</taxon>
        <taxon>Eurotiales</taxon>
        <taxon>Trichocomaceae</taxon>
        <taxon>Talaromyces</taxon>
        <taxon>Talaromyces sect. Talaromyces</taxon>
    </lineage>
</organism>
<evidence type="ECO:0000313" key="5">
    <source>
        <dbReference type="EMBL" id="EEA18492.1"/>
    </source>
</evidence>
<reference evidence="6" key="1">
    <citation type="journal article" date="2015" name="Genome Announc.">
        <title>Genome sequence of the AIDS-associated pathogen Penicillium marneffei (ATCC18224) and its near taxonomic relative Talaromyces stipitatus (ATCC10500).</title>
        <authorList>
            <person name="Nierman W.C."/>
            <person name="Fedorova-Abrams N.D."/>
            <person name="Andrianopoulos A."/>
        </authorList>
    </citation>
    <scope>NUCLEOTIDE SEQUENCE [LARGE SCALE GENOMIC DNA]</scope>
    <source>
        <strain evidence="6">ATCC 18224 / CBS 334.59 / QM 7333</strain>
    </source>
</reference>
<feature type="repeat" description="WD" evidence="3">
    <location>
        <begin position="1249"/>
        <end position="1290"/>
    </location>
</feature>
<feature type="repeat" description="WD" evidence="3">
    <location>
        <begin position="997"/>
        <end position="1038"/>
    </location>
</feature>
<feature type="repeat" description="WD" evidence="3">
    <location>
        <begin position="955"/>
        <end position="996"/>
    </location>
</feature>
<dbReference type="Gene3D" id="3.40.50.300">
    <property type="entry name" value="P-loop containing nucleotide triphosphate hydrolases"/>
    <property type="match status" value="1"/>
</dbReference>
<dbReference type="InterPro" id="IPR055442">
    <property type="entry name" value="Beta-prop_EML-like_2nd"/>
</dbReference>
<dbReference type="VEuPathDB" id="FungiDB:PMAA_102680"/>
<dbReference type="InterPro" id="IPR015943">
    <property type="entry name" value="WD40/YVTN_repeat-like_dom_sf"/>
</dbReference>
<feature type="repeat" description="WD" evidence="3">
    <location>
        <begin position="1376"/>
        <end position="1417"/>
    </location>
</feature>
<dbReference type="Pfam" id="PF00400">
    <property type="entry name" value="WD40"/>
    <property type="match status" value="9"/>
</dbReference>
<dbReference type="PRINTS" id="PR00320">
    <property type="entry name" value="GPROTEINBRPT"/>
</dbReference>
<dbReference type="CDD" id="cd00200">
    <property type="entry name" value="WD40"/>
    <property type="match status" value="2"/>
</dbReference>
<dbReference type="SUPFAM" id="SSF53167">
    <property type="entry name" value="Purine and uridine phosphorylases"/>
    <property type="match status" value="1"/>
</dbReference>
<feature type="repeat" description="WD" evidence="3">
    <location>
        <begin position="1039"/>
        <end position="1080"/>
    </location>
</feature>
<dbReference type="EMBL" id="DS995908">
    <property type="protein sequence ID" value="EEA18492.1"/>
    <property type="molecule type" value="Genomic_DNA"/>
</dbReference>
<keyword evidence="6" id="KW-1185">Reference proteome</keyword>
<dbReference type="SUPFAM" id="SSF50978">
    <property type="entry name" value="WD40 repeat-like"/>
    <property type="match status" value="2"/>
</dbReference>
<dbReference type="Proteomes" id="UP000001294">
    <property type="component" value="Unassembled WGS sequence"/>
</dbReference>
<keyword evidence="2" id="KW-0677">Repeat</keyword>
<feature type="repeat" description="WD" evidence="3">
    <location>
        <begin position="1291"/>
        <end position="1333"/>
    </location>
</feature>
<dbReference type="Pfam" id="PF23414">
    <property type="entry name" value="Beta-prop_EML_2"/>
    <property type="match status" value="1"/>
</dbReference>
<dbReference type="PANTHER" id="PTHR19879:SF9">
    <property type="entry name" value="TRANSCRIPTION INITIATION FACTOR TFIID SUBUNIT 5"/>
    <property type="match status" value="1"/>
</dbReference>
<dbReference type="OrthoDB" id="1577640at2759"/>
<dbReference type="SUPFAM" id="SSF52540">
    <property type="entry name" value="P-loop containing nucleoside triphosphate hydrolases"/>
    <property type="match status" value="1"/>
</dbReference>
<evidence type="ECO:0000256" key="3">
    <source>
        <dbReference type="PROSITE-ProRule" id="PRU00221"/>
    </source>
</evidence>
<feature type="repeat" description="WD" evidence="3">
    <location>
        <begin position="1165"/>
        <end position="1206"/>
    </location>
</feature>
<dbReference type="PANTHER" id="PTHR19879">
    <property type="entry name" value="TRANSCRIPTION INITIATION FACTOR TFIID"/>
    <property type="match status" value="1"/>
</dbReference>
<dbReference type="GO" id="GO:0035097">
    <property type="term" value="C:histone methyltransferase complex"/>
    <property type="evidence" value="ECO:0007669"/>
    <property type="project" value="UniProtKB-ARBA"/>
</dbReference>
<feature type="repeat" description="WD" evidence="3">
    <location>
        <begin position="1207"/>
        <end position="1248"/>
    </location>
</feature>
<dbReference type="Gene3D" id="3.40.50.1580">
    <property type="entry name" value="Nucleoside phosphorylase domain"/>
    <property type="match status" value="1"/>
</dbReference>
<dbReference type="Pfam" id="PF24883">
    <property type="entry name" value="NPHP3_N"/>
    <property type="match status" value="1"/>
</dbReference>
<evidence type="ECO:0000256" key="2">
    <source>
        <dbReference type="ARBA" id="ARBA00022737"/>
    </source>
</evidence>